<dbReference type="Pfam" id="PF01895">
    <property type="entry name" value="PhoU"/>
    <property type="match status" value="2"/>
</dbReference>
<keyword evidence="4 7" id="KW-0813">Transport</keyword>
<dbReference type="InterPro" id="IPR028366">
    <property type="entry name" value="PhoU"/>
</dbReference>
<evidence type="ECO:0000256" key="2">
    <source>
        <dbReference type="ARBA" id="ARBA00008107"/>
    </source>
</evidence>
<dbReference type="STRING" id="55969.SD72_08720"/>
<keyword evidence="6 7" id="KW-0592">Phosphate transport</keyword>
<evidence type="ECO:0000313" key="10">
    <source>
        <dbReference type="Proteomes" id="UP000319094"/>
    </source>
</evidence>
<name>A0A542Y6G2_9MICO</name>
<evidence type="ECO:0000256" key="6">
    <source>
        <dbReference type="ARBA" id="ARBA00022592"/>
    </source>
</evidence>
<evidence type="ECO:0000256" key="4">
    <source>
        <dbReference type="ARBA" id="ARBA00022448"/>
    </source>
</evidence>
<evidence type="ECO:0000256" key="7">
    <source>
        <dbReference type="PIRNR" id="PIRNR003107"/>
    </source>
</evidence>
<evidence type="ECO:0000256" key="1">
    <source>
        <dbReference type="ARBA" id="ARBA00004496"/>
    </source>
</evidence>
<dbReference type="InterPro" id="IPR026022">
    <property type="entry name" value="PhoU_dom"/>
</dbReference>
<dbReference type="GO" id="GO:0045936">
    <property type="term" value="P:negative regulation of phosphate metabolic process"/>
    <property type="evidence" value="ECO:0007669"/>
    <property type="project" value="InterPro"/>
</dbReference>
<dbReference type="FunFam" id="1.20.58.220:FF:000004">
    <property type="entry name" value="Phosphate-specific transport system accessory protein PhoU"/>
    <property type="match status" value="1"/>
</dbReference>
<dbReference type="InterPro" id="IPR038078">
    <property type="entry name" value="PhoU-like_sf"/>
</dbReference>
<evidence type="ECO:0000256" key="3">
    <source>
        <dbReference type="ARBA" id="ARBA00011738"/>
    </source>
</evidence>
<dbReference type="GO" id="GO:0030643">
    <property type="term" value="P:intracellular phosphate ion homeostasis"/>
    <property type="evidence" value="ECO:0007669"/>
    <property type="project" value="InterPro"/>
</dbReference>
<dbReference type="Proteomes" id="UP000319094">
    <property type="component" value="Unassembled WGS sequence"/>
</dbReference>
<comment type="subunit">
    <text evidence="3 7">Homodimer.</text>
</comment>
<protein>
    <recommendedName>
        <fullName evidence="7">Phosphate-specific transport system accessory protein PhoU</fullName>
    </recommendedName>
</protein>
<sequence>MRAVFQQSLSELQERLAVMAELVEASIGEATTAFGDSDAELAENVIERSEEVNALALALDELAFDILLRQSPVASDLRLVVASLRMSSELERMSDLAEHIAELARYRYPDSAIPKGLRKVFTRMGALDVEMAEAVVRLLREQDPATILEIRDLEDDLDKLHAKVFSKMLSDKVNADALGLVDATLASRYHERFGDHAVGVAKQMQFFFSGEISNDLS</sequence>
<dbReference type="OrthoDB" id="9814256at2"/>
<dbReference type="EMBL" id="VFON01000001">
    <property type="protein sequence ID" value="TQL43614.1"/>
    <property type="molecule type" value="Genomic_DNA"/>
</dbReference>
<dbReference type="PIRSF" id="PIRSF003107">
    <property type="entry name" value="PhoU"/>
    <property type="match status" value="1"/>
</dbReference>
<evidence type="ECO:0000259" key="8">
    <source>
        <dbReference type="Pfam" id="PF01895"/>
    </source>
</evidence>
<feature type="domain" description="PhoU" evidence="8">
    <location>
        <begin position="18"/>
        <end position="103"/>
    </location>
</feature>
<comment type="function">
    <text evidence="7">Plays a role in the regulation of phosphate uptake.</text>
</comment>
<reference evidence="9 10" key="1">
    <citation type="submission" date="2019-06" db="EMBL/GenBank/DDBJ databases">
        <title>Sequencing the genomes of 1000 actinobacteria strains.</title>
        <authorList>
            <person name="Klenk H.-P."/>
        </authorList>
    </citation>
    <scope>NUCLEOTIDE SEQUENCE [LARGE SCALE GENOMIC DNA]</scope>
    <source>
        <strain evidence="9 10">DSM 8803</strain>
    </source>
</reference>
<evidence type="ECO:0000313" key="9">
    <source>
        <dbReference type="EMBL" id="TQL43614.1"/>
    </source>
</evidence>
<dbReference type="AlphaFoldDB" id="A0A542Y6G2"/>
<keyword evidence="5 7" id="KW-0963">Cytoplasm</keyword>
<dbReference type="PANTHER" id="PTHR42930:SF3">
    <property type="entry name" value="PHOSPHATE-SPECIFIC TRANSPORT SYSTEM ACCESSORY PROTEIN PHOU"/>
    <property type="match status" value="1"/>
</dbReference>
<accession>A0A542Y6G2</accession>
<gene>
    <name evidence="9" type="ORF">FB468_1642</name>
</gene>
<evidence type="ECO:0000256" key="5">
    <source>
        <dbReference type="ARBA" id="ARBA00022490"/>
    </source>
</evidence>
<comment type="caution">
    <text evidence="9">The sequence shown here is derived from an EMBL/GenBank/DDBJ whole genome shotgun (WGS) entry which is preliminary data.</text>
</comment>
<feature type="domain" description="PhoU" evidence="8">
    <location>
        <begin position="122"/>
        <end position="203"/>
    </location>
</feature>
<comment type="subcellular location">
    <subcellularLocation>
        <location evidence="1 7">Cytoplasm</location>
    </subcellularLocation>
</comment>
<organism evidence="9 10">
    <name type="scientific">Leucobacter komagatae</name>
    <dbReference type="NCBI Taxonomy" id="55969"/>
    <lineage>
        <taxon>Bacteria</taxon>
        <taxon>Bacillati</taxon>
        <taxon>Actinomycetota</taxon>
        <taxon>Actinomycetes</taxon>
        <taxon>Micrococcales</taxon>
        <taxon>Microbacteriaceae</taxon>
        <taxon>Leucobacter</taxon>
    </lineage>
</organism>
<dbReference type="GO" id="GO:0006817">
    <property type="term" value="P:phosphate ion transport"/>
    <property type="evidence" value="ECO:0007669"/>
    <property type="project" value="UniProtKB-KW"/>
</dbReference>
<dbReference type="GO" id="GO:0005737">
    <property type="term" value="C:cytoplasm"/>
    <property type="evidence" value="ECO:0007669"/>
    <property type="project" value="UniProtKB-SubCell"/>
</dbReference>
<comment type="similarity">
    <text evidence="2 7">Belongs to the PhoU family.</text>
</comment>
<dbReference type="SUPFAM" id="SSF109755">
    <property type="entry name" value="PhoU-like"/>
    <property type="match status" value="1"/>
</dbReference>
<keyword evidence="10" id="KW-1185">Reference proteome</keyword>
<dbReference type="PANTHER" id="PTHR42930">
    <property type="entry name" value="PHOSPHATE-SPECIFIC TRANSPORT SYSTEM ACCESSORY PROTEIN PHOU"/>
    <property type="match status" value="1"/>
</dbReference>
<proteinExistence type="inferred from homology"/>
<dbReference type="RefSeq" id="WP_141886907.1">
    <property type="nucleotide sequence ID" value="NZ_BAAAUY010000017.1"/>
</dbReference>
<dbReference type="Gene3D" id="1.20.58.220">
    <property type="entry name" value="Phosphate transport system protein phou homolog 2, domain 2"/>
    <property type="match status" value="1"/>
</dbReference>
<dbReference type="NCBIfam" id="TIGR02135">
    <property type="entry name" value="phoU_full"/>
    <property type="match status" value="1"/>
</dbReference>